<proteinExistence type="predicted"/>
<dbReference type="RefSeq" id="WP_161157553.1">
    <property type="nucleotide sequence ID" value="NZ_WEKT01000044.1"/>
</dbReference>
<dbReference type="SUPFAM" id="SSF88713">
    <property type="entry name" value="Glycoside hydrolase/deacetylase"/>
    <property type="match status" value="1"/>
</dbReference>
<dbReference type="NCBIfam" id="NF003814">
    <property type="entry name" value="PRK05406.1-3"/>
    <property type="match status" value="1"/>
</dbReference>
<dbReference type="GO" id="GO:0005975">
    <property type="term" value="P:carbohydrate metabolic process"/>
    <property type="evidence" value="ECO:0007669"/>
    <property type="project" value="InterPro"/>
</dbReference>
<dbReference type="Gene3D" id="3.20.20.370">
    <property type="entry name" value="Glycoside hydrolase/deacetylase"/>
    <property type="match status" value="1"/>
</dbReference>
<dbReference type="EMBL" id="WEKT01000044">
    <property type="protein sequence ID" value="MZI95075.1"/>
    <property type="molecule type" value="Genomic_DNA"/>
</dbReference>
<evidence type="ECO:0000313" key="3">
    <source>
        <dbReference type="Proteomes" id="UP000462621"/>
    </source>
</evidence>
<dbReference type="Pfam" id="PF03746">
    <property type="entry name" value="LamB_YcsF"/>
    <property type="match status" value="1"/>
</dbReference>
<dbReference type="InterPro" id="IPR005501">
    <property type="entry name" value="LamB/YcsF/PxpA-like"/>
</dbReference>
<gene>
    <name evidence="2" type="primary">pxpA</name>
    <name evidence="2" type="ORF">F9817_18010</name>
</gene>
<sequence length="249" mass="26976">MKINCDMGESFGNWKIGHDSEVMPYIDMANIACGMHASDPTVMLNTVRLAKQHGVTIGAHPGYADLQGFGRRNMALSSDELTALFIYQIGALKLICASEGVPLSYVKPHGALYNTMMKDDELFETLLKAMKSAAPELPLVVMAVPNHQQYQATAEKYGITLWFEAFVDRAYGEDGRLVPRSVPGSAYADLDTIGAQAQSLIEHQQVTTLSGTVIPVRADTLCIHGDGPQALPTAKLLDSLIHQGQAVCK</sequence>
<dbReference type="CDD" id="cd10787">
    <property type="entry name" value="LamB_YcsF_like"/>
    <property type="match status" value="1"/>
</dbReference>
<evidence type="ECO:0000256" key="1">
    <source>
        <dbReference type="ARBA" id="ARBA00022741"/>
    </source>
</evidence>
<reference evidence="2 3" key="1">
    <citation type="submission" date="2019-10" db="EMBL/GenBank/DDBJ databases">
        <title>Vibrio sp. nov. isolated from a shrimp pond.</title>
        <authorList>
            <person name="Gomez-Gil B."/>
            <person name="Enciso-Ibarra J."/>
            <person name="Enciso-Ibarra K."/>
            <person name="Bolan-Mejia C."/>
        </authorList>
    </citation>
    <scope>NUCLEOTIDE SEQUENCE [LARGE SCALE GENOMIC DNA]</scope>
    <source>
        <strain evidence="2 3">CAIM 722</strain>
    </source>
</reference>
<keyword evidence="1" id="KW-0547">Nucleotide-binding</keyword>
<comment type="caution">
    <text evidence="2">The sequence shown here is derived from an EMBL/GenBank/DDBJ whole genome shotgun (WGS) entry which is preliminary data.</text>
</comment>
<evidence type="ECO:0000313" key="2">
    <source>
        <dbReference type="EMBL" id="MZI95075.1"/>
    </source>
</evidence>
<dbReference type="GO" id="GO:0017168">
    <property type="term" value="F:5-oxoprolinase (ATP-hydrolyzing) activity"/>
    <property type="evidence" value="ECO:0007669"/>
    <property type="project" value="UniProtKB-EC"/>
</dbReference>
<dbReference type="InterPro" id="IPR011330">
    <property type="entry name" value="Glyco_hydro/deAcase_b/a-brl"/>
</dbReference>
<accession>A0A7X4LNJ2</accession>
<protein>
    <submittedName>
        <fullName evidence="2">5-oxoprolinase subunit PxpA</fullName>
        <ecNumber evidence="2">3.5.2.9</ecNumber>
    </submittedName>
</protein>
<dbReference type="AlphaFoldDB" id="A0A7X4LNJ2"/>
<name>A0A7X4LNJ2_9VIBR</name>
<dbReference type="PANTHER" id="PTHR30292">
    <property type="entry name" value="UNCHARACTERIZED PROTEIN YBGL-RELATED"/>
    <property type="match status" value="1"/>
</dbReference>
<dbReference type="EC" id="3.5.2.9" evidence="2"/>
<dbReference type="NCBIfam" id="NF003816">
    <property type="entry name" value="PRK05406.1-5"/>
    <property type="match status" value="1"/>
</dbReference>
<dbReference type="PANTHER" id="PTHR30292:SF0">
    <property type="entry name" value="5-OXOPROLINASE SUBUNIT A"/>
    <property type="match status" value="1"/>
</dbReference>
<keyword evidence="2" id="KW-0378">Hydrolase</keyword>
<dbReference type="Proteomes" id="UP000462621">
    <property type="component" value="Unassembled WGS sequence"/>
</dbReference>
<dbReference type="GO" id="GO:0005524">
    <property type="term" value="F:ATP binding"/>
    <property type="evidence" value="ECO:0007669"/>
    <property type="project" value="UniProtKB-KW"/>
</dbReference>
<organism evidence="2 3">
    <name type="scientific">Vibrio eleionomae</name>
    <dbReference type="NCBI Taxonomy" id="2653505"/>
    <lineage>
        <taxon>Bacteria</taxon>
        <taxon>Pseudomonadati</taxon>
        <taxon>Pseudomonadota</taxon>
        <taxon>Gammaproteobacteria</taxon>
        <taxon>Vibrionales</taxon>
        <taxon>Vibrionaceae</taxon>
        <taxon>Vibrio</taxon>
    </lineage>
</organism>
<keyword evidence="3" id="KW-1185">Reference proteome</keyword>